<organism evidence="2 3">
    <name type="scientific">Asanoa siamensis</name>
    <dbReference type="NCBI Taxonomy" id="926357"/>
    <lineage>
        <taxon>Bacteria</taxon>
        <taxon>Bacillati</taxon>
        <taxon>Actinomycetota</taxon>
        <taxon>Actinomycetes</taxon>
        <taxon>Micromonosporales</taxon>
        <taxon>Micromonosporaceae</taxon>
        <taxon>Asanoa</taxon>
    </lineage>
</organism>
<feature type="transmembrane region" description="Helical" evidence="1">
    <location>
        <begin position="54"/>
        <end position="71"/>
    </location>
</feature>
<keyword evidence="1" id="KW-1133">Transmembrane helix</keyword>
<accession>A0ABQ4CPS6</accession>
<name>A0ABQ4CPS6_9ACTN</name>
<evidence type="ECO:0000313" key="3">
    <source>
        <dbReference type="Proteomes" id="UP000604117"/>
    </source>
</evidence>
<feature type="transmembrane region" description="Helical" evidence="1">
    <location>
        <begin position="83"/>
        <end position="100"/>
    </location>
</feature>
<dbReference type="RefSeq" id="WP_203713148.1">
    <property type="nucleotide sequence ID" value="NZ_BONE01000019.1"/>
</dbReference>
<dbReference type="EMBL" id="BONE01000019">
    <property type="protein sequence ID" value="GIF73291.1"/>
    <property type="molecule type" value="Genomic_DNA"/>
</dbReference>
<sequence>MTASKGDTAMTATRRDHLRFALHYLEMVVSMLVGMFALDPLWPDSLTGHDAPGTLVMATNMSIGMAVWMTIRRHPWPRTLEMVAAMYAPFVVLLVPYFLGGIDGHALMMGGHVLMFVTMFAAMWWRRGDYYHHGHH</sequence>
<keyword evidence="1" id="KW-0812">Transmembrane</keyword>
<reference evidence="2 3" key="1">
    <citation type="submission" date="2021-01" db="EMBL/GenBank/DDBJ databases">
        <title>Whole genome shotgun sequence of Asanoa siamensis NBRC 107932.</title>
        <authorList>
            <person name="Komaki H."/>
            <person name="Tamura T."/>
        </authorList>
    </citation>
    <scope>NUCLEOTIDE SEQUENCE [LARGE SCALE GENOMIC DNA]</scope>
    <source>
        <strain evidence="2 3">NBRC 107932</strain>
    </source>
</reference>
<keyword evidence="3" id="KW-1185">Reference proteome</keyword>
<keyword evidence="1" id="KW-0472">Membrane</keyword>
<evidence type="ECO:0008006" key="4">
    <source>
        <dbReference type="Google" id="ProtNLM"/>
    </source>
</evidence>
<protein>
    <recommendedName>
        <fullName evidence="4">Flagellar biosynthetic protein FliP</fullName>
    </recommendedName>
</protein>
<feature type="transmembrane region" description="Helical" evidence="1">
    <location>
        <begin position="21"/>
        <end position="42"/>
    </location>
</feature>
<feature type="transmembrane region" description="Helical" evidence="1">
    <location>
        <begin position="106"/>
        <end position="125"/>
    </location>
</feature>
<gene>
    <name evidence="2" type="ORF">Asi02nite_28090</name>
</gene>
<dbReference type="Proteomes" id="UP000604117">
    <property type="component" value="Unassembled WGS sequence"/>
</dbReference>
<evidence type="ECO:0000313" key="2">
    <source>
        <dbReference type="EMBL" id="GIF73291.1"/>
    </source>
</evidence>
<comment type="caution">
    <text evidence="2">The sequence shown here is derived from an EMBL/GenBank/DDBJ whole genome shotgun (WGS) entry which is preliminary data.</text>
</comment>
<proteinExistence type="predicted"/>
<evidence type="ECO:0000256" key="1">
    <source>
        <dbReference type="SAM" id="Phobius"/>
    </source>
</evidence>